<dbReference type="GeneID" id="14910742"/>
<dbReference type="Proteomes" id="UP000008983">
    <property type="component" value="Unassembled WGS sequence"/>
</dbReference>
<evidence type="ECO:0000313" key="1">
    <source>
        <dbReference type="EMBL" id="EGR34549.1"/>
    </source>
</evidence>
<gene>
    <name evidence="1" type="ORF">IMG5_007610</name>
</gene>
<dbReference type="OrthoDB" id="10669713at2759"/>
<dbReference type="EMBL" id="GL983081">
    <property type="protein sequence ID" value="EGR34549.1"/>
    <property type="molecule type" value="Genomic_DNA"/>
</dbReference>
<evidence type="ECO:0000313" key="2">
    <source>
        <dbReference type="Proteomes" id="UP000008983"/>
    </source>
</evidence>
<keyword evidence="2" id="KW-1185">Reference proteome</keyword>
<accession>G0QJQ1</accession>
<name>G0QJQ1_ICHMU</name>
<dbReference type="eggNOG" id="ENOG502R2PV">
    <property type="taxonomic scope" value="Eukaryota"/>
</dbReference>
<dbReference type="InParanoid" id="G0QJQ1"/>
<reference evidence="1 2" key="1">
    <citation type="submission" date="2011-07" db="EMBL/GenBank/DDBJ databases">
        <authorList>
            <person name="Coyne R."/>
            <person name="Brami D."/>
            <person name="Johnson J."/>
            <person name="Hostetler J."/>
            <person name="Hannick L."/>
            <person name="Clark T."/>
            <person name="Cassidy-Hanley D."/>
            <person name="Inman J."/>
        </authorList>
    </citation>
    <scope>NUCLEOTIDE SEQUENCE [LARGE SCALE GENOMIC DNA]</scope>
    <source>
        <strain evidence="1 2">G5</strain>
    </source>
</reference>
<organism evidence="1 2">
    <name type="scientific">Ichthyophthirius multifiliis</name>
    <name type="common">White spot disease agent</name>
    <name type="synonym">Ich</name>
    <dbReference type="NCBI Taxonomy" id="5932"/>
    <lineage>
        <taxon>Eukaryota</taxon>
        <taxon>Sar</taxon>
        <taxon>Alveolata</taxon>
        <taxon>Ciliophora</taxon>
        <taxon>Intramacronucleata</taxon>
        <taxon>Oligohymenophorea</taxon>
        <taxon>Hymenostomatida</taxon>
        <taxon>Ophryoglenina</taxon>
        <taxon>Ichthyophthirius</taxon>
    </lineage>
</organism>
<protein>
    <submittedName>
        <fullName evidence="1">Uncharacterized protein</fullName>
    </submittedName>
</protein>
<dbReference type="RefSeq" id="XP_004039853.1">
    <property type="nucleotide sequence ID" value="XM_004039805.1"/>
</dbReference>
<dbReference type="AlphaFoldDB" id="G0QJQ1"/>
<sequence length="127" mass="15237">MIENFKWKNNLDILIEKPLIKIKQLDPKIIEKGKELNQYIEKSKLKKKIRKSEKRIIKDIKSDQAVYDKKKLDDNKVQQEQKKAARKIFNQIMDEQAKEVKRIKTTQINFKRNKKKGRRMAGNRVSD</sequence>
<proteinExistence type="predicted"/>